<evidence type="ECO:0000259" key="1">
    <source>
        <dbReference type="PROSITE" id="PS51186"/>
    </source>
</evidence>
<dbReference type="InterPro" id="IPR016181">
    <property type="entry name" value="Acyl_CoA_acyltransferase"/>
</dbReference>
<organism evidence="2 3">
    <name type="scientific">Microbulbifer echini</name>
    <dbReference type="NCBI Taxonomy" id="1529067"/>
    <lineage>
        <taxon>Bacteria</taxon>
        <taxon>Pseudomonadati</taxon>
        <taxon>Pseudomonadota</taxon>
        <taxon>Gammaproteobacteria</taxon>
        <taxon>Cellvibrionales</taxon>
        <taxon>Microbulbiferaceae</taxon>
        <taxon>Microbulbifer</taxon>
    </lineage>
</organism>
<keyword evidence="3" id="KW-1185">Reference proteome</keyword>
<dbReference type="InterPro" id="IPR052742">
    <property type="entry name" value="Mito_N-acetyltransferase"/>
</dbReference>
<dbReference type="InterPro" id="IPR000182">
    <property type="entry name" value="GNAT_dom"/>
</dbReference>
<dbReference type="PROSITE" id="PS51186">
    <property type="entry name" value="GNAT"/>
    <property type="match status" value="1"/>
</dbReference>
<gene>
    <name evidence="2" type="ORF">ACCI51_06895</name>
</gene>
<proteinExistence type="predicted"/>
<protein>
    <submittedName>
        <fullName evidence="2">N-acetyltransferase family protein</fullName>
    </submittedName>
</protein>
<dbReference type="SUPFAM" id="SSF55729">
    <property type="entry name" value="Acyl-CoA N-acyltransferases (Nat)"/>
    <property type="match status" value="1"/>
</dbReference>
<feature type="domain" description="N-acetyltransferase" evidence="1">
    <location>
        <begin position="1"/>
        <end position="161"/>
    </location>
</feature>
<accession>A0ABV4NLK1</accession>
<dbReference type="PANTHER" id="PTHR43138:SF1">
    <property type="entry name" value="N-ACETYLTRANSFERASE ACA1"/>
    <property type="match status" value="1"/>
</dbReference>
<evidence type="ECO:0000313" key="2">
    <source>
        <dbReference type="EMBL" id="MFA0790267.1"/>
    </source>
</evidence>
<reference evidence="2 3" key="1">
    <citation type="submission" date="2024-08" db="EMBL/GenBank/DDBJ databases">
        <authorList>
            <person name="Ishaq N."/>
        </authorList>
    </citation>
    <scope>NUCLEOTIDE SEQUENCE [LARGE SCALE GENOMIC DNA]</scope>
    <source>
        <strain evidence="2 3">JCM 30400</strain>
    </source>
</reference>
<sequence>MEIREYRDSDWKDVWEILKSVFQAGDTFPNSPETNEQEAWDYWIKKPKYTFVAITDKKVVGSYHLKDNQSGLGSHVGNAGYVVSPTHRGFGIGHSLAQHSIDFAVEAGYLALQFNLVVATNKASIALWKKLGFQKIGTLPKAFNHKKIGFVDAYVMFKPLI</sequence>
<dbReference type="EMBL" id="JBGMEL010000005">
    <property type="protein sequence ID" value="MFA0790267.1"/>
    <property type="molecule type" value="Genomic_DNA"/>
</dbReference>
<dbReference type="PANTHER" id="PTHR43138">
    <property type="entry name" value="ACETYLTRANSFERASE, GNAT FAMILY"/>
    <property type="match status" value="1"/>
</dbReference>
<dbReference type="RefSeq" id="WP_299580080.1">
    <property type="nucleotide sequence ID" value="NZ_JBGMEL010000005.1"/>
</dbReference>
<evidence type="ECO:0000313" key="3">
    <source>
        <dbReference type="Proteomes" id="UP001569414"/>
    </source>
</evidence>
<dbReference type="Pfam" id="PF00583">
    <property type="entry name" value="Acetyltransf_1"/>
    <property type="match status" value="1"/>
</dbReference>
<name>A0ABV4NLK1_9GAMM</name>
<comment type="caution">
    <text evidence="2">The sequence shown here is derived from an EMBL/GenBank/DDBJ whole genome shotgun (WGS) entry which is preliminary data.</text>
</comment>
<dbReference type="Gene3D" id="3.40.630.30">
    <property type="match status" value="1"/>
</dbReference>
<dbReference type="CDD" id="cd04301">
    <property type="entry name" value="NAT_SF"/>
    <property type="match status" value="1"/>
</dbReference>
<dbReference type="Proteomes" id="UP001569414">
    <property type="component" value="Unassembled WGS sequence"/>
</dbReference>